<dbReference type="SUPFAM" id="SSF55785">
    <property type="entry name" value="PYP-like sensor domain (PAS domain)"/>
    <property type="match status" value="2"/>
</dbReference>
<evidence type="ECO:0000259" key="11">
    <source>
        <dbReference type="PROSITE" id="PS50112"/>
    </source>
</evidence>
<keyword evidence="5" id="KW-0808">Transferase</keyword>
<evidence type="ECO:0000313" key="13">
    <source>
        <dbReference type="EMBL" id="RKI93692.1"/>
    </source>
</evidence>
<evidence type="ECO:0000256" key="7">
    <source>
        <dbReference type="ARBA" id="ARBA00024867"/>
    </source>
</evidence>
<dbReference type="SMART" id="SM00448">
    <property type="entry name" value="REC"/>
    <property type="match status" value="2"/>
</dbReference>
<evidence type="ECO:0000259" key="12">
    <source>
        <dbReference type="PROSITE" id="PS50113"/>
    </source>
</evidence>
<dbReference type="InterPro" id="IPR013656">
    <property type="entry name" value="PAS_4"/>
</dbReference>
<keyword evidence="5" id="KW-0418">Kinase</keyword>
<dbReference type="PROSITE" id="PS50110">
    <property type="entry name" value="RESPONSE_REGULATORY"/>
    <property type="match status" value="2"/>
</dbReference>
<feature type="domain" description="Histidine kinase" evidence="9">
    <location>
        <begin position="549"/>
        <end position="773"/>
    </location>
</feature>
<dbReference type="CDD" id="cd17546">
    <property type="entry name" value="REC_hyHK_CKI1_RcsC-like"/>
    <property type="match status" value="2"/>
</dbReference>
<feature type="domain" description="Response regulatory" evidence="10">
    <location>
        <begin position="790"/>
        <end position="910"/>
    </location>
</feature>
<dbReference type="InterPro" id="IPR001610">
    <property type="entry name" value="PAC"/>
</dbReference>
<evidence type="ECO:0000256" key="3">
    <source>
        <dbReference type="ARBA" id="ARBA00018672"/>
    </source>
</evidence>
<comment type="function">
    <text evidence="7">May play the central regulatory role in sporulation. It may be an element of the effector pathway responsible for the activation of sporulation genes in response to nutritional stress. Spo0A may act in concert with spo0H (a sigma factor) to control the expression of some genes that are critical to the sporulation process.</text>
</comment>
<evidence type="ECO:0000256" key="1">
    <source>
        <dbReference type="ARBA" id="ARBA00000085"/>
    </source>
</evidence>
<dbReference type="SUPFAM" id="SSF52172">
    <property type="entry name" value="CheY-like"/>
    <property type="match status" value="2"/>
</dbReference>
<dbReference type="PROSITE" id="PS50113">
    <property type="entry name" value="PAC"/>
    <property type="match status" value="1"/>
</dbReference>
<keyword evidence="4 8" id="KW-0597">Phosphoprotein</keyword>
<dbReference type="SMART" id="SM00388">
    <property type="entry name" value="HisKA"/>
    <property type="match status" value="1"/>
</dbReference>
<dbReference type="SMART" id="SM00091">
    <property type="entry name" value="PAS"/>
    <property type="match status" value="2"/>
</dbReference>
<dbReference type="Pfam" id="PF00072">
    <property type="entry name" value="Response_reg"/>
    <property type="match status" value="2"/>
</dbReference>
<dbReference type="InterPro" id="IPR036890">
    <property type="entry name" value="HATPase_C_sf"/>
</dbReference>
<evidence type="ECO:0000256" key="2">
    <source>
        <dbReference type="ARBA" id="ARBA00012438"/>
    </source>
</evidence>
<dbReference type="PROSITE" id="PS50112">
    <property type="entry name" value="PAS"/>
    <property type="match status" value="1"/>
</dbReference>
<dbReference type="InterPro" id="IPR011006">
    <property type="entry name" value="CheY-like_superfamily"/>
</dbReference>
<evidence type="ECO:0000256" key="5">
    <source>
        <dbReference type="ARBA" id="ARBA00022777"/>
    </source>
</evidence>
<feature type="domain" description="PAS" evidence="11">
    <location>
        <begin position="255"/>
        <end position="330"/>
    </location>
</feature>
<dbReference type="AlphaFoldDB" id="A0A3A9AQM0"/>
<dbReference type="Pfam" id="PF02518">
    <property type="entry name" value="HATPase_c"/>
    <property type="match status" value="1"/>
</dbReference>
<comment type="caution">
    <text evidence="13">The sequence shown here is derived from an EMBL/GenBank/DDBJ whole genome shotgun (WGS) entry which is preliminary data.</text>
</comment>
<dbReference type="SMART" id="SM00086">
    <property type="entry name" value="PAC"/>
    <property type="match status" value="2"/>
</dbReference>
<dbReference type="RefSeq" id="WP_120466670.1">
    <property type="nucleotide sequence ID" value="NZ_RAYQ01000002.1"/>
</dbReference>
<sequence>MYRCHVHFYLAGRQSTLFEFIKRMPSLDSFTHDFFESDEPDRASAAKADVILVNLQEQDAVQMLQPLISGKRKETQLILLAHKEQFPLFSDYLTEIDDIWTLPMSEAEISFRFLRWQQSYKQSKDFWQTSQYLESTINSVPNLVWYKTKTGIHEKVNDSFCKTVGKAKDQVQGRGHAYIWDVEQDDPACIESENVVMRSGKTCVSEETIQTGRGQRLLTTYKSPLYDLDGSVMGTVGVAIDITQERAYEQEIIKKNHSLETLFTTLDCGIMCHSIDGSRIISVNRAALKILGYESLEEMEKDGFDLVATSVFDEDKEALRASIQSLKKVDDNVSVEYRVRRSNGEILHVIGNVKLIEEHGELFYQRFLLDCTAQKQQEKRARIEQEQRQAELVRALSIDYNLVCFFNLETGMGNALRLEDCEHHILSSIFSGKISLEESMERYIQTCVHPDDRDMLRSSFMNGQLRKDLIERKTYYINYRTFCGNKSELKYFQIKLVLVGGESQNYGAVMGFRSVDEETRRDLEKKTLLEDALMQANRASKAKSTFLSNMSHDIRTPMNAIVGFTALAITHIEQKELVEEYLKKIMTSGNHLISLINDILDMSRIESGKMHLDEKLCSLPDILHGLRNIVQADIYAKQLELFMDAVDVLDENIYCDKLRLNQVLLNLLSNSIKYTSAGGTISIRVTEKPGAPAGYATYEFHIKDSGIGMSENFVAHIFEPFEREKNSTISGIQGTGLGMAITKNIVDMMNGTIEVKSEQGIGTEFILRLTFRLYSGVKEPLLIPELKDGRALVVDDDFNTCDSVTYMLQQIGMRAEWTLSGKEAVLRTRQALMRNDDYCAYIIDWRLPDMNGVEVARRIRKATGDNAPIIVLTAYDWSDIEEEAKEAGVTAFCSKPLFMSDLRNCLHSIVSKDENPKDSDASNPPSHYTGRILLAEDNELNQEIATAILNEAGFSVEVANNGQIAVDMVKNSTPDYYQLILMDVQMPEMDGYEATKAIRGLNNPQSTIPIIAMTANAFQEDKQEALRCGMNGHIAKPIDINVLFKTLDKLLS</sequence>
<dbReference type="PROSITE" id="PS50109">
    <property type="entry name" value="HIS_KIN"/>
    <property type="match status" value="1"/>
</dbReference>
<dbReference type="EMBL" id="RAYQ01000002">
    <property type="protein sequence ID" value="RKI93692.1"/>
    <property type="molecule type" value="Genomic_DNA"/>
</dbReference>
<feature type="modified residue" description="4-aspartylphosphate" evidence="8">
    <location>
        <position position="983"/>
    </location>
</feature>
<keyword evidence="6" id="KW-0902">Two-component regulatory system</keyword>
<dbReference type="InterPro" id="IPR003594">
    <property type="entry name" value="HATPase_dom"/>
</dbReference>
<dbReference type="Gene3D" id="3.30.565.10">
    <property type="entry name" value="Histidine kinase-like ATPase, C-terminal domain"/>
    <property type="match status" value="1"/>
</dbReference>
<dbReference type="NCBIfam" id="TIGR00229">
    <property type="entry name" value="sensory_box"/>
    <property type="match status" value="2"/>
</dbReference>
<dbReference type="Proteomes" id="UP000280696">
    <property type="component" value="Unassembled WGS sequence"/>
</dbReference>
<gene>
    <name evidence="13" type="ORF">D7V94_03135</name>
</gene>
<protein>
    <recommendedName>
        <fullName evidence="3">Stage 0 sporulation protein A homolog</fullName>
        <ecNumber evidence="2">2.7.13.3</ecNumber>
    </recommendedName>
</protein>
<name>A0A3A9AQM0_9FIRM</name>
<dbReference type="PANTHER" id="PTHR45339:SF5">
    <property type="entry name" value="HISTIDINE KINASE"/>
    <property type="match status" value="1"/>
</dbReference>
<evidence type="ECO:0000256" key="6">
    <source>
        <dbReference type="ARBA" id="ARBA00023012"/>
    </source>
</evidence>
<dbReference type="Gene3D" id="1.10.287.130">
    <property type="match status" value="1"/>
</dbReference>
<dbReference type="InterPro" id="IPR000014">
    <property type="entry name" value="PAS"/>
</dbReference>
<dbReference type="Pfam" id="PF08448">
    <property type="entry name" value="PAS_4"/>
    <property type="match status" value="1"/>
</dbReference>
<dbReference type="GO" id="GO:0000155">
    <property type="term" value="F:phosphorelay sensor kinase activity"/>
    <property type="evidence" value="ECO:0007669"/>
    <property type="project" value="InterPro"/>
</dbReference>
<dbReference type="InterPro" id="IPR036097">
    <property type="entry name" value="HisK_dim/P_sf"/>
</dbReference>
<dbReference type="InterPro" id="IPR004358">
    <property type="entry name" value="Sig_transdc_His_kin-like_C"/>
</dbReference>
<dbReference type="PANTHER" id="PTHR45339">
    <property type="entry name" value="HYBRID SIGNAL TRANSDUCTION HISTIDINE KINASE J"/>
    <property type="match status" value="1"/>
</dbReference>
<proteinExistence type="predicted"/>
<feature type="domain" description="PAC" evidence="12">
    <location>
        <begin position="198"/>
        <end position="254"/>
    </location>
</feature>
<dbReference type="InterPro" id="IPR001789">
    <property type="entry name" value="Sig_transdc_resp-reg_receiver"/>
</dbReference>
<dbReference type="InterPro" id="IPR003661">
    <property type="entry name" value="HisK_dim/P_dom"/>
</dbReference>
<keyword evidence="14" id="KW-1185">Reference proteome</keyword>
<evidence type="ECO:0000256" key="8">
    <source>
        <dbReference type="PROSITE-ProRule" id="PRU00169"/>
    </source>
</evidence>
<dbReference type="SUPFAM" id="SSF55874">
    <property type="entry name" value="ATPase domain of HSP90 chaperone/DNA topoisomerase II/histidine kinase"/>
    <property type="match status" value="1"/>
</dbReference>
<dbReference type="InterPro" id="IPR035965">
    <property type="entry name" value="PAS-like_dom_sf"/>
</dbReference>
<dbReference type="SUPFAM" id="SSF47384">
    <property type="entry name" value="Homodimeric domain of signal transducing histidine kinase"/>
    <property type="match status" value="1"/>
</dbReference>
<evidence type="ECO:0000259" key="10">
    <source>
        <dbReference type="PROSITE" id="PS50110"/>
    </source>
</evidence>
<dbReference type="CDD" id="cd00130">
    <property type="entry name" value="PAS"/>
    <property type="match status" value="1"/>
</dbReference>
<dbReference type="InterPro" id="IPR013655">
    <property type="entry name" value="PAS_fold_3"/>
</dbReference>
<dbReference type="OrthoDB" id="9803190at2"/>
<organism evidence="13 14">
    <name type="scientific">Parablautia intestinalis</name>
    <dbReference type="NCBI Taxonomy" id="2320100"/>
    <lineage>
        <taxon>Bacteria</taxon>
        <taxon>Bacillati</taxon>
        <taxon>Bacillota</taxon>
        <taxon>Clostridia</taxon>
        <taxon>Lachnospirales</taxon>
        <taxon>Lachnospiraceae</taxon>
        <taxon>Parablautia</taxon>
    </lineage>
</organism>
<dbReference type="InterPro" id="IPR000700">
    <property type="entry name" value="PAS-assoc_C"/>
</dbReference>
<evidence type="ECO:0000259" key="9">
    <source>
        <dbReference type="PROSITE" id="PS50109"/>
    </source>
</evidence>
<evidence type="ECO:0000256" key="4">
    <source>
        <dbReference type="ARBA" id="ARBA00022553"/>
    </source>
</evidence>
<dbReference type="EC" id="2.7.13.3" evidence="2"/>
<dbReference type="PRINTS" id="PR00344">
    <property type="entry name" value="BCTRLSENSOR"/>
</dbReference>
<comment type="catalytic activity">
    <reaction evidence="1">
        <text>ATP + protein L-histidine = ADP + protein N-phospho-L-histidine.</text>
        <dbReference type="EC" id="2.7.13.3"/>
    </reaction>
</comment>
<feature type="domain" description="Response regulatory" evidence="10">
    <location>
        <begin position="931"/>
        <end position="1051"/>
    </location>
</feature>
<dbReference type="Pfam" id="PF08447">
    <property type="entry name" value="PAS_3"/>
    <property type="match status" value="1"/>
</dbReference>
<dbReference type="CDD" id="cd00082">
    <property type="entry name" value="HisKA"/>
    <property type="match status" value="1"/>
</dbReference>
<evidence type="ECO:0000313" key="14">
    <source>
        <dbReference type="Proteomes" id="UP000280696"/>
    </source>
</evidence>
<dbReference type="Gene3D" id="3.30.450.20">
    <property type="entry name" value="PAS domain"/>
    <property type="match status" value="2"/>
</dbReference>
<dbReference type="Pfam" id="PF00512">
    <property type="entry name" value="HisKA"/>
    <property type="match status" value="1"/>
</dbReference>
<reference evidence="13 14" key="1">
    <citation type="submission" date="2018-09" db="EMBL/GenBank/DDBJ databases">
        <title>Murine metabolic-syndrome-specific gut microbial biobank.</title>
        <authorList>
            <person name="Liu C."/>
        </authorList>
    </citation>
    <scope>NUCLEOTIDE SEQUENCE [LARGE SCALE GENOMIC DNA]</scope>
    <source>
        <strain evidence="13 14">0.1xD8-82</strain>
    </source>
</reference>
<dbReference type="InterPro" id="IPR005467">
    <property type="entry name" value="His_kinase_dom"/>
</dbReference>
<dbReference type="Gene3D" id="3.40.50.2300">
    <property type="match status" value="2"/>
</dbReference>
<accession>A0A3A9AQM0</accession>
<feature type="modified residue" description="4-aspartylphosphate" evidence="8">
    <location>
        <position position="844"/>
    </location>
</feature>
<dbReference type="SMART" id="SM00387">
    <property type="entry name" value="HATPase_c"/>
    <property type="match status" value="1"/>
</dbReference>